<protein>
    <submittedName>
        <fullName evidence="1">Uncharacterized protein</fullName>
    </submittedName>
</protein>
<name>A0A1G2QEH6_9BACT</name>
<dbReference type="Proteomes" id="UP000178481">
    <property type="component" value="Unassembled WGS sequence"/>
</dbReference>
<comment type="caution">
    <text evidence="1">The sequence shown here is derived from an EMBL/GenBank/DDBJ whole genome shotgun (WGS) entry which is preliminary data.</text>
</comment>
<organism evidence="1 2">
    <name type="scientific">Candidatus Vogelbacteria bacterium RIFOXYD1_FULL_42_15</name>
    <dbReference type="NCBI Taxonomy" id="1802437"/>
    <lineage>
        <taxon>Bacteria</taxon>
        <taxon>Candidatus Vogeliibacteriota</taxon>
    </lineage>
</organism>
<reference evidence="1 2" key="1">
    <citation type="journal article" date="2016" name="Nat. Commun.">
        <title>Thousands of microbial genomes shed light on interconnected biogeochemical processes in an aquifer system.</title>
        <authorList>
            <person name="Anantharaman K."/>
            <person name="Brown C.T."/>
            <person name="Hug L.A."/>
            <person name="Sharon I."/>
            <person name="Castelle C.J."/>
            <person name="Probst A.J."/>
            <person name="Thomas B.C."/>
            <person name="Singh A."/>
            <person name="Wilkins M.J."/>
            <person name="Karaoz U."/>
            <person name="Brodie E.L."/>
            <person name="Williams K.H."/>
            <person name="Hubbard S.S."/>
            <person name="Banfield J.F."/>
        </authorList>
    </citation>
    <scope>NUCLEOTIDE SEQUENCE [LARGE SCALE GENOMIC DNA]</scope>
</reference>
<proteinExistence type="predicted"/>
<dbReference type="AlphaFoldDB" id="A0A1G2QEH6"/>
<accession>A0A1G2QEH6</accession>
<sequence>MGSDNKWKEERRVRFREKFLALKPFDRVLDRGGRGISGHTWKVKSVIDGPRGMTVAMEMENSADKDPRTALCCWCDQQHCVIDVATYEPIRDFDFEEGCCFIPEESVDRVVEEMLAYGKLSPEDAERLRRAGKNNTSEGIAIGCD</sequence>
<gene>
    <name evidence="1" type="ORF">A2607_01360</name>
</gene>
<dbReference type="EMBL" id="MHTI01000030">
    <property type="protein sequence ID" value="OHA58392.1"/>
    <property type="molecule type" value="Genomic_DNA"/>
</dbReference>
<evidence type="ECO:0000313" key="2">
    <source>
        <dbReference type="Proteomes" id="UP000178481"/>
    </source>
</evidence>
<evidence type="ECO:0000313" key="1">
    <source>
        <dbReference type="EMBL" id="OHA58392.1"/>
    </source>
</evidence>